<dbReference type="PANTHER" id="PTHR13707:SF57">
    <property type="entry name" value="SUCCINYL-COA:3-KETOACID COENZYME A TRANSFERASE SUBUNIT B-RELATED"/>
    <property type="match status" value="1"/>
</dbReference>
<dbReference type="SUPFAM" id="SSF100950">
    <property type="entry name" value="NagB/RpiA/CoA transferase-like"/>
    <property type="match status" value="1"/>
</dbReference>
<name>A0A6J4JNA7_9PROT</name>
<comment type="similarity">
    <text evidence="1">Belongs to the 3-oxoacid CoA-transferase subunit B family.</text>
</comment>
<dbReference type="PROSITE" id="PS01274">
    <property type="entry name" value="COA_TRANSF_2"/>
    <property type="match status" value="1"/>
</dbReference>
<organism evidence="3">
    <name type="scientific">uncultured Acetobacteraceae bacterium</name>
    <dbReference type="NCBI Taxonomy" id="169975"/>
    <lineage>
        <taxon>Bacteria</taxon>
        <taxon>Pseudomonadati</taxon>
        <taxon>Pseudomonadota</taxon>
        <taxon>Alphaproteobacteria</taxon>
        <taxon>Acetobacterales</taxon>
        <taxon>Acetobacteraceae</taxon>
        <taxon>environmental samples</taxon>
    </lineage>
</organism>
<dbReference type="InterPro" id="IPR004164">
    <property type="entry name" value="CoA_transf_AS"/>
</dbReference>
<evidence type="ECO:0000256" key="2">
    <source>
        <dbReference type="ARBA" id="ARBA00022679"/>
    </source>
</evidence>
<sequence>MQPFSRDQMARRAADDIPEGWCVNLGIGIPTLVANHVPTDREVVFHSENGILGMGPAPAKGREDPWLVNAGKQLITLVPGASFVGHADSFAMIRGGHIDLCVLGGFEVAENGDLANWATSENDTAPAVGGAMDLAAGAKRLWVLMEHTTKDGRPKVVERCGYPLTGLGCVTRVYTNLAVLDVVPGRGFVVREMAPGVDFETLQSRSAARLHLQA</sequence>
<dbReference type="SMART" id="SM00882">
    <property type="entry name" value="CoA_trans"/>
    <property type="match status" value="1"/>
</dbReference>
<dbReference type="GO" id="GO:0008260">
    <property type="term" value="F:succinyl-CoA:3-oxo-acid CoA-transferase activity"/>
    <property type="evidence" value="ECO:0007669"/>
    <property type="project" value="UniProtKB-EC"/>
</dbReference>
<dbReference type="EMBL" id="CADCTL010000291">
    <property type="protein sequence ID" value="CAA9283132.1"/>
    <property type="molecule type" value="Genomic_DNA"/>
</dbReference>
<protein>
    <submittedName>
        <fullName evidence="3">Succinyl-CoA:3-ketoacid-coenzyme A transferase subunit B</fullName>
        <ecNumber evidence="3">2.8.3.5</ecNumber>
    </submittedName>
</protein>
<dbReference type="NCBIfam" id="TIGR02428">
    <property type="entry name" value="pcaJ_scoB_fam"/>
    <property type="match status" value="1"/>
</dbReference>
<dbReference type="EC" id="2.8.3.5" evidence="3"/>
<reference evidence="3" key="1">
    <citation type="submission" date="2020-02" db="EMBL/GenBank/DDBJ databases">
        <authorList>
            <person name="Meier V. D."/>
        </authorList>
    </citation>
    <scope>NUCLEOTIDE SEQUENCE</scope>
    <source>
        <strain evidence="3">AVDCRST_MAG04</strain>
    </source>
</reference>
<evidence type="ECO:0000313" key="3">
    <source>
        <dbReference type="EMBL" id="CAA9283132.1"/>
    </source>
</evidence>
<dbReference type="InterPro" id="IPR004165">
    <property type="entry name" value="CoA_trans_fam_I"/>
</dbReference>
<evidence type="ECO:0000256" key="1">
    <source>
        <dbReference type="ARBA" id="ARBA00007047"/>
    </source>
</evidence>
<keyword evidence="2 3" id="KW-0808">Transferase</keyword>
<proteinExistence type="inferred from homology"/>
<dbReference type="InterPro" id="IPR037171">
    <property type="entry name" value="NagB/RpiA_transferase-like"/>
</dbReference>
<dbReference type="AlphaFoldDB" id="A0A6J4JNA7"/>
<dbReference type="InterPro" id="IPR012791">
    <property type="entry name" value="3-oxoacid_CoA-transf_B"/>
</dbReference>
<accession>A0A6J4JNA7</accession>
<gene>
    <name evidence="3" type="ORF">AVDCRST_MAG04-3894</name>
</gene>
<dbReference type="Gene3D" id="3.40.1080.10">
    <property type="entry name" value="Glutaconate Coenzyme A-transferase"/>
    <property type="match status" value="1"/>
</dbReference>
<dbReference type="PANTHER" id="PTHR13707">
    <property type="entry name" value="KETOACID-COENZYME A TRANSFERASE"/>
    <property type="match status" value="1"/>
</dbReference>
<dbReference type="Pfam" id="PF01144">
    <property type="entry name" value="CoA_trans"/>
    <property type="match status" value="1"/>
</dbReference>